<gene>
    <name evidence="2" type="ORF">MYCFIDRAFT_171273</name>
</gene>
<feature type="region of interest" description="Disordered" evidence="1">
    <location>
        <begin position="248"/>
        <end position="279"/>
    </location>
</feature>
<dbReference type="VEuPathDB" id="FungiDB:MYCFIDRAFT_171273"/>
<evidence type="ECO:0000313" key="2">
    <source>
        <dbReference type="EMBL" id="EME85337.1"/>
    </source>
</evidence>
<sequence length="516" mass="57320">MDSRNSLWSNAKVTVWPDSKVMESESESEVATSSSNGFQIWQDEHEVVTSMPYNCNWWQGAEKLLDGGSSSPVQDLVVLGRHVDFSKLHQAGQGLAKPDRVDGVLRISSRVDLYRDVQLAGLCCLRSAPELPERVSRLDAVLRAVRGNGLDRVFRECRQAGWRACCGKATLVGAGTKCEERKFLDPLKIALWSTYVPLAVIVLSVISLERCLDVRPGESLRIAHRLWHLCWMWFRSTSRGVSMVRRFEQDPDPSENSASDISKYNQRVRPSRSRPRSVPEDSMFELSSFVNIQEVTFFHGGEVWTGSSWTYQLRERGEIGSESDDISTVGRFKLDPVLRVLSMEGDVLKVLGPALRLITPCTCALPDLEPHSGSCNISTVARSRLDPIVRVQLCCPKSDIRNMASASMEETAIGTALTFICPKYFSGKSHEVSHVPQRSPGLALAGLYPKLKHILSTASKDSSLSTFLIDGPIPEFLGQTAVVFGPKLLQYHSCRSMLIGVRNISNVHRAGLSEQE</sequence>
<dbReference type="Proteomes" id="UP000016932">
    <property type="component" value="Unassembled WGS sequence"/>
</dbReference>
<name>M3B7Q0_PSEFD</name>
<proteinExistence type="predicted"/>
<reference evidence="2 3" key="1">
    <citation type="journal article" date="2012" name="PLoS Pathog.">
        <title>Diverse lifestyles and strategies of plant pathogenesis encoded in the genomes of eighteen Dothideomycetes fungi.</title>
        <authorList>
            <person name="Ohm R.A."/>
            <person name="Feau N."/>
            <person name="Henrissat B."/>
            <person name="Schoch C.L."/>
            <person name="Horwitz B.A."/>
            <person name="Barry K.W."/>
            <person name="Condon B.J."/>
            <person name="Copeland A.C."/>
            <person name="Dhillon B."/>
            <person name="Glaser F."/>
            <person name="Hesse C.N."/>
            <person name="Kosti I."/>
            <person name="LaButti K."/>
            <person name="Lindquist E.A."/>
            <person name="Lucas S."/>
            <person name="Salamov A.A."/>
            <person name="Bradshaw R.E."/>
            <person name="Ciuffetti L."/>
            <person name="Hamelin R.C."/>
            <person name="Kema G.H.J."/>
            <person name="Lawrence C."/>
            <person name="Scott J.A."/>
            <person name="Spatafora J.W."/>
            <person name="Turgeon B.G."/>
            <person name="de Wit P.J.G.M."/>
            <person name="Zhong S."/>
            <person name="Goodwin S.B."/>
            <person name="Grigoriev I.V."/>
        </authorList>
    </citation>
    <scope>NUCLEOTIDE SEQUENCE [LARGE SCALE GENOMIC DNA]</scope>
    <source>
        <strain evidence="2 3">CIRAD86</strain>
    </source>
</reference>
<evidence type="ECO:0000256" key="1">
    <source>
        <dbReference type="SAM" id="MobiDB-lite"/>
    </source>
</evidence>
<evidence type="ECO:0000313" key="3">
    <source>
        <dbReference type="Proteomes" id="UP000016932"/>
    </source>
</evidence>
<dbReference type="AlphaFoldDB" id="M3B7Q0"/>
<organism evidence="2 3">
    <name type="scientific">Pseudocercospora fijiensis (strain CIRAD86)</name>
    <name type="common">Black leaf streak disease fungus</name>
    <name type="synonym">Mycosphaerella fijiensis</name>
    <dbReference type="NCBI Taxonomy" id="383855"/>
    <lineage>
        <taxon>Eukaryota</taxon>
        <taxon>Fungi</taxon>
        <taxon>Dikarya</taxon>
        <taxon>Ascomycota</taxon>
        <taxon>Pezizomycotina</taxon>
        <taxon>Dothideomycetes</taxon>
        <taxon>Dothideomycetidae</taxon>
        <taxon>Mycosphaerellales</taxon>
        <taxon>Mycosphaerellaceae</taxon>
        <taxon>Pseudocercospora</taxon>
    </lineage>
</organism>
<dbReference type="EMBL" id="KB446556">
    <property type="protein sequence ID" value="EME85337.1"/>
    <property type="molecule type" value="Genomic_DNA"/>
</dbReference>
<feature type="compositionally biased region" description="Polar residues" evidence="1">
    <location>
        <begin position="254"/>
        <end position="265"/>
    </location>
</feature>
<protein>
    <submittedName>
        <fullName evidence="2">Uncharacterized protein</fullName>
    </submittedName>
</protein>
<dbReference type="KEGG" id="pfj:MYCFIDRAFT_171273"/>
<dbReference type="GeneID" id="19332607"/>
<keyword evidence="3" id="KW-1185">Reference proteome</keyword>
<dbReference type="RefSeq" id="XP_007922985.1">
    <property type="nucleotide sequence ID" value="XM_007924794.1"/>
</dbReference>
<accession>M3B7Q0</accession>
<dbReference type="HOGENOM" id="CLU_527985_0_0_1"/>